<dbReference type="EMBL" id="PEDF01000022">
    <property type="protein sequence ID" value="RFZ46567.1"/>
    <property type="molecule type" value="Genomic_DNA"/>
</dbReference>
<comment type="caution">
    <text evidence="2">The sequence shown here is derived from an EMBL/GenBank/DDBJ whole genome shotgun (WGS) entry which is preliminary data.</text>
</comment>
<evidence type="ECO:0000313" key="2">
    <source>
        <dbReference type="EMBL" id="RFZ46567.1"/>
    </source>
</evidence>
<gene>
    <name evidence="2" type="ORF">DAVIS_00646</name>
</gene>
<accession>A0A3E2N1B3</accession>
<keyword evidence="1" id="KW-0812">Transmembrane</keyword>
<feature type="transmembrane region" description="Helical" evidence="1">
    <location>
        <begin position="92"/>
        <end position="117"/>
    </location>
</feature>
<sequence length="134" mass="13706">MLVALVAVVVRVVRVVWEVAVGGWPEWVALAVLVEWVLSAVPEVARGCLAVVVPVALVALAMLALRVGLVVWEVVVAGCSEMVGPGVLVVPVVWVLLGVLGVLVVVRVCLAVVVRAVPVVLAVGRAGPVAMVGG</sequence>
<organism evidence="2 3">
    <name type="scientific">Mycobacterium marinum</name>
    <dbReference type="NCBI Taxonomy" id="1781"/>
    <lineage>
        <taxon>Bacteria</taxon>
        <taxon>Bacillati</taxon>
        <taxon>Actinomycetota</taxon>
        <taxon>Actinomycetes</taxon>
        <taxon>Mycobacteriales</taxon>
        <taxon>Mycobacteriaceae</taxon>
        <taxon>Mycobacterium</taxon>
        <taxon>Mycobacterium ulcerans group</taxon>
    </lineage>
</organism>
<evidence type="ECO:0000313" key="3">
    <source>
        <dbReference type="Proteomes" id="UP000257451"/>
    </source>
</evidence>
<name>A0A3E2N1B3_MYCMR</name>
<reference evidence="2 3" key="1">
    <citation type="journal article" date="2018" name="Sci. Rep.">
        <title>Extensive genomic diversity among Mycobacterium marinum strains revealed by whole genome sequencing.</title>
        <authorList>
            <person name="Das S."/>
            <person name="Pettersson B.M."/>
            <person name="Behra P.R."/>
            <person name="Mallick A."/>
            <person name="Cheramie M."/>
            <person name="Ramesh M."/>
            <person name="Shirreff L."/>
            <person name="DuCote T."/>
            <person name="Dasgupta S."/>
            <person name="Ennis D.G."/>
            <person name="Kirsebom L.A."/>
        </authorList>
    </citation>
    <scope>NUCLEOTIDE SEQUENCE [LARGE SCALE GENOMIC DNA]</scope>
    <source>
        <strain evidence="2 3">Davis1</strain>
    </source>
</reference>
<feature type="transmembrane region" description="Helical" evidence="1">
    <location>
        <begin position="48"/>
        <end position="72"/>
    </location>
</feature>
<keyword evidence="1" id="KW-1133">Transmembrane helix</keyword>
<evidence type="ECO:0000256" key="1">
    <source>
        <dbReference type="SAM" id="Phobius"/>
    </source>
</evidence>
<feature type="transmembrane region" description="Helical" evidence="1">
    <location>
        <begin position="24"/>
        <end position="41"/>
    </location>
</feature>
<dbReference type="Proteomes" id="UP000257451">
    <property type="component" value="Unassembled WGS sequence"/>
</dbReference>
<keyword evidence="1" id="KW-0472">Membrane</keyword>
<dbReference type="AlphaFoldDB" id="A0A3E2N1B3"/>
<proteinExistence type="predicted"/>
<protein>
    <submittedName>
        <fullName evidence="2">Uncharacterized protein</fullName>
    </submittedName>
</protein>